<dbReference type="SUPFAM" id="SSF55874">
    <property type="entry name" value="ATPase domain of HSP90 chaperone/DNA topoisomerase II/histidine kinase"/>
    <property type="match status" value="1"/>
</dbReference>
<dbReference type="GO" id="GO:0000155">
    <property type="term" value="F:phosphorelay sensor kinase activity"/>
    <property type="evidence" value="ECO:0007669"/>
    <property type="project" value="InterPro"/>
</dbReference>
<evidence type="ECO:0000256" key="5">
    <source>
        <dbReference type="ARBA" id="ARBA00022741"/>
    </source>
</evidence>
<dbReference type="EMBL" id="PEBD01000010">
    <property type="protein sequence ID" value="PHV65083.1"/>
    <property type="molecule type" value="Genomic_DNA"/>
</dbReference>
<evidence type="ECO:0000256" key="9">
    <source>
        <dbReference type="SAM" id="Phobius"/>
    </source>
</evidence>
<feature type="domain" description="Signal transduction histidine kinase subgroup 3 dimerisation and phosphoacceptor" evidence="10">
    <location>
        <begin position="397"/>
        <end position="464"/>
    </location>
</feature>
<dbReference type="GO" id="GO:0016020">
    <property type="term" value="C:membrane"/>
    <property type="evidence" value="ECO:0007669"/>
    <property type="project" value="InterPro"/>
</dbReference>
<feature type="transmembrane region" description="Helical" evidence="9">
    <location>
        <begin position="36"/>
        <end position="56"/>
    </location>
</feature>
<evidence type="ECO:0000256" key="6">
    <source>
        <dbReference type="ARBA" id="ARBA00022777"/>
    </source>
</evidence>
<evidence type="ECO:0000256" key="4">
    <source>
        <dbReference type="ARBA" id="ARBA00022679"/>
    </source>
</evidence>
<dbReference type="Gene3D" id="1.20.5.1930">
    <property type="match status" value="1"/>
</dbReference>
<accession>A0A2G3PH68</accession>
<evidence type="ECO:0000256" key="1">
    <source>
        <dbReference type="ARBA" id="ARBA00000085"/>
    </source>
</evidence>
<feature type="transmembrane region" description="Helical" evidence="9">
    <location>
        <begin position="205"/>
        <end position="230"/>
    </location>
</feature>
<feature type="transmembrane region" description="Helical" evidence="9">
    <location>
        <begin position="146"/>
        <end position="168"/>
    </location>
</feature>
<dbReference type="Proteomes" id="UP000225108">
    <property type="component" value="Unassembled WGS sequence"/>
</dbReference>
<dbReference type="AlphaFoldDB" id="A0A2G3PH68"/>
<proteinExistence type="predicted"/>
<keyword evidence="6" id="KW-0418">Kinase</keyword>
<dbReference type="RefSeq" id="WP_099383512.1">
    <property type="nucleotide sequence ID" value="NZ_PEBD01000010.1"/>
</dbReference>
<dbReference type="CDD" id="cd16917">
    <property type="entry name" value="HATPase_UhpB-NarQ-NarX-like"/>
    <property type="match status" value="1"/>
</dbReference>
<evidence type="ECO:0000256" key="3">
    <source>
        <dbReference type="ARBA" id="ARBA00022553"/>
    </source>
</evidence>
<dbReference type="PANTHER" id="PTHR24421:SF10">
    <property type="entry name" value="NITRATE_NITRITE SENSOR PROTEIN NARQ"/>
    <property type="match status" value="1"/>
</dbReference>
<comment type="catalytic activity">
    <reaction evidence="1">
        <text>ATP + protein L-histidine = ADP + protein N-phospho-L-histidine.</text>
        <dbReference type="EC" id="2.7.13.3"/>
    </reaction>
</comment>
<dbReference type="PANTHER" id="PTHR24421">
    <property type="entry name" value="NITRATE/NITRITE SENSOR PROTEIN NARX-RELATED"/>
    <property type="match status" value="1"/>
</dbReference>
<name>A0A2G3PH68_WILMA</name>
<sequence>MIVPVGGLVVAIASMISGLWLLWWMHRHDDVPGSPAVASGFVAFGAVLGTALLLVIVDTGPGDLRRALVAVALGLVAPLTLCTYPSRDRSSVSDLAVVLLGIGGAGIVVGSWWTPLLIVAVPVSGTVLVALVWWRTDSSTGRDRRCMLWLVTVTATAFLVLGHLLFFADSPDGEVFLVIAALLAPTVPLLLSLGMTVPDVVDIRLMISWIVLYAAMFELTVAMFSAATVLIEGASGTPTSRATGTLIAFVIAAAFGPVAARLRGVVDEVLFGSRGDAVRTLSGLGEKLSAAGGPGNWVVSLQEAIGVPRIELWDNDHCIATAGSGGAEEFIVMLTADGDEVGRLVVGVPADSRGLHPQVRSVLQLVAAPLARALQGISLTADLRESRGQVLTALEEERRRLRRDLHDSLGPILTGVAFTTDAARNHASTDSAETIRLLDTVRAETAGAIVEIRRLVEGLRPPALDEMGLVGAVTQRVSQLRTADGEPLIVTVNAPERLPHLPAAVEVAAFRIIVEAVSNVARHSGSASATVELGVVGGELDVAVRDEGQAVDHWIPGTGLQSIRERGEQLGGTVTIGSDGGGGLVRVSIPFA</sequence>
<keyword evidence="9" id="KW-0472">Membrane</keyword>
<feature type="transmembrane region" description="Helical" evidence="9">
    <location>
        <begin position="68"/>
        <end position="85"/>
    </location>
</feature>
<keyword evidence="5" id="KW-0547">Nucleotide-binding</keyword>
<keyword evidence="9" id="KW-0812">Transmembrane</keyword>
<dbReference type="GO" id="GO:0005524">
    <property type="term" value="F:ATP binding"/>
    <property type="evidence" value="ECO:0007669"/>
    <property type="project" value="UniProtKB-KW"/>
</dbReference>
<evidence type="ECO:0000256" key="8">
    <source>
        <dbReference type="ARBA" id="ARBA00023012"/>
    </source>
</evidence>
<evidence type="ECO:0000256" key="2">
    <source>
        <dbReference type="ARBA" id="ARBA00012438"/>
    </source>
</evidence>
<dbReference type="InterPro" id="IPR036890">
    <property type="entry name" value="HATPase_C_sf"/>
</dbReference>
<dbReference type="Pfam" id="PF07730">
    <property type="entry name" value="HisKA_3"/>
    <property type="match status" value="1"/>
</dbReference>
<dbReference type="EC" id="2.7.13.3" evidence="2"/>
<keyword evidence="3" id="KW-0597">Phosphoprotein</keyword>
<dbReference type="InterPro" id="IPR050482">
    <property type="entry name" value="Sensor_HK_TwoCompSys"/>
</dbReference>
<reference evidence="11 12" key="1">
    <citation type="submission" date="2017-10" db="EMBL/GenBank/DDBJ databases">
        <title>The draft genome sequence of Williamsia sp. BULT 1.1 isolated from the semi-arid grassland soils from South Africa.</title>
        <authorList>
            <person name="Kabwe M.H."/>
            <person name="Govender N."/>
            <person name="Mutseka Lunga P."/>
            <person name="Vikram S."/>
            <person name="Makhalanyane T.P."/>
        </authorList>
    </citation>
    <scope>NUCLEOTIDE SEQUENCE [LARGE SCALE GENOMIC DNA]</scope>
    <source>
        <strain evidence="11 12">BULT 1.1</strain>
    </source>
</reference>
<protein>
    <recommendedName>
        <fullName evidence="2">histidine kinase</fullName>
        <ecNumber evidence="2">2.7.13.3</ecNumber>
    </recommendedName>
</protein>
<keyword evidence="4" id="KW-0808">Transferase</keyword>
<evidence type="ECO:0000313" key="12">
    <source>
        <dbReference type="Proteomes" id="UP000225108"/>
    </source>
</evidence>
<organism evidence="11 12">
    <name type="scientific">Williamsia marianensis</name>
    <dbReference type="NCBI Taxonomy" id="85044"/>
    <lineage>
        <taxon>Bacteria</taxon>
        <taxon>Bacillati</taxon>
        <taxon>Actinomycetota</taxon>
        <taxon>Actinomycetes</taxon>
        <taxon>Mycobacteriales</taxon>
        <taxon>Nocardiaceae</taxon>
        <taxon>Williamsia</taxon>
    </lineage>
</organism>
<feature type="transmembrane region" description="Helical" evidence="9">
    <location>
        <begin position="116"/>
        <end position="134"/>
    </location>
</feature>
<keyword evidence="9" id="KW-1133">Transmembrane helix</keyword>
<comment type="caution">
    <text evidence="11">The sequence shown here is derived from an EMBL/GenBank/DDBJ whole genome shotgun (WGS) entry which is preliminary data.</text>
</comment>
<evidence type="ECO:0000313" key="11">
    <source>
        <dbReference type="EMBL" id="PHV65083.1"/>
    </source>
</evidence>
<feature type="transmembrane region" description="Helical" evidence="9">
    <location>
        <begin position="6"/>
        <end position="24"/>
    </location>
</feature>
<feature type="transmembrane region" description="Helical" evidence="9">
    <location>
        <begin position="174"/>
        <end position="193"/>
    </location>
</feature>
<dbReference type="GO" id="GO:0046983">
    <property type="term" value="F:protein dimerization activity"/>
    <property type="evidence" value="ECO:0007669"/>
    <property type="project" value="InterPro"/>
</dbReference>
<gene>
    <name evidence="11" type="ORF">CSW57_14650</name>
</gene>
<keyword evidence="7" id="KW-0067">ATP-binding</keyword>
<dbReference type="InterPro" id="IPR011712">
    <property type="entry name" value="Sig_transdc_His_kin_sub3_dim/P"/>
</dbReference>
<keyword evidence="8" id="KW-0902">Two-component regulatory system</keyword>
<evidence type="ECO:0000256" key="7">
    <source>
        <dbReference type="ARBA" id="ARBA00022840"/>
    </source>
</evidence>
<dbReference type="Gene3D" id="3.30.565.10">
    <property type="entry name" value="Histidine kinase-like ATPase, C-terminal domain"/>
    <property type="match status" value="1"/>
</dbReference>
<evidence type="ECO:0000259" key="10">
    <source>
        <dbReference type="Pfam" id="PF07730"/>
    </source>
</evidence>